<feature type="domain" description="Cardiolipin synthase N-terminal" evidence="7">
    <location>
        <begin position="23"/>
        <end position="63"/>
    </location>
</feature>
<comment type="subcellular location">
    <subcellularLocation>
        <location evidence="1">Cell membrane</location>
        <topology evidence="1">Multi-pass membrane protein</topology>
    </subcellularLocation>
</comment>
<dbReference type="RefSeq" id="WP_003400063.1">
    <property type="nucleotide sequence ID" value="NZ_LGAR01000012.1"/>
</dbReference>
<reference evidence="8 9" key="1">
    <citation type="submission" date="2015-09" db="EMBL/GenBank/DDBJ databases">
        <title>Genome announcement of multiple Pseudomonas syringae strains.</title>
        <authorList>
            <person name="Thakur S."/>
            <person name="Wang P.W."/>
            <person name="Gong Y."/>
            <person name="Weir B.S."/>
            <person name="Guttman D.S."/>
        </authorList>
    </citation>
    <scope>NUCLEOTIDE SEQUENCE [LARGE SCALE GENOMIC DNA]</scope>
    <source>
        <strain evidence="8 9">ICMP2802</strain>
    </source>
</reference>
<sequence length="79" mass="8846">MGWISENHLWLFAALTALIVISDIWAVLRIRKSKTQSSNKLMWIIVVVAVPIVGVLALLVAGPRHVDTPARPEQQNTKY</sequence>
<feature type="transmembrane region" description="Helical" evidence="6">
    <location>
        <begin position="42"/>
        <end position="62"/>
    </location>
</feature>
<keyword evidence="5 6" id="KW-0472">Membrane</keyword>
<dbReference type="InterPro" id="IPR027379">
    <property type="entry name" value="CLS_N"/>
</dbReference>
<dbReference type="GO" id="GO:0005886">
    <property type="term" value="C:plasma membrane"/>
    <property type="evidence" value="ECO:0007669"/>
    <property type="project" value="UniProtKB-SubCell"/>
</dbReference>
<evidence type="ECO:0000313" key="9">
    <source>
        <dbReference type="Proteomes" id="UP000050297"/>
    </source>
</evidence>
<protein>
    <recommendedName>
        <fullName evidence="7">Cardiolipin synthase N-terminal domain-containing protein</fullName>
    </recommendedName>
</protein>
<proteinExistence type="predicted"/>
<keyword evidence="3 6" id="KW-0812">Transmembrane</keyword>
<dbReference type="Pfam" id="PF13396">
    <property type="entry name" value="PLDc_N"/>
    <property type="match status" value="1"/>
</dbReference>
<gene>
    <name evidence="8" type="ORF">ALO91_02124</name>
</gene>
<keyword evidence="4 6" id="KW-1133">Transmembrane helix</keyword>
<dbReference type="PATRIC" id="fig|199198.4.peg.790"/>
<evidence type="ECO:0000313" key="8">
    <source>
        <dbReference type="EMBL" id="KPW22373.1"/>
    </source>
</evidence>
<dbReference type="AlphaFoldDB" id="A0A0L8IZ03"/>
<evidence type="ECO:0000256" key="4">
    <source>
        <dbReference type="ARBA" id="ARBA00022989"/>
    </source>
</evidence>
<evidence type="ECO:0000256" key="1">
    <source>
        <dbReference type="ARBA" id="ARBA00004651"/>
    </source>
</evidence>
<evidence type="ECO:0000256" key="5">
    <source>
        <dbReference type="ARBA" id="ARBA00023136"/>
    </source>
</evidence>
<organism evidence="8 9">
    <name type="scientific">Pseudomonas syringae pv. aceris</name>
    <dbReference type="NCBI Taxonomy" id="199198"/>
    <lineage>
        <taxon>Bacteria</taxon>
        <taxon>Pseudomonadati</taxon>
        <taxon>Pseudomonadota</taxon>
        <taxon>Gammaproteobacteria</taxon>
        <taxon>Pseudomonadales</taxon>
        <taxon>Pseudomonadaceae</taxon>
        <taxon>Pseudomonas</taxon>
        <taxon>Pseudomonas syringae</taxon>
    </lineage>
</organism>
<keyword evidence="2" id="KW-1003">Cell membrane</keyword>
<evidence type="ECO:0000256" key="3">
    <source>
        <dbReference type="ARBA" id="ARBA00022692"/>
    </source>
</evidence>
<evidence type="ECO:0000256" key="6">
    <source>
        <dbReference type="SAM" id="Phobius"/>
    </source>
</evidence>
<name>A0A0L8IZ03_PSESX</name>
<feature type="transmembrane region" description="Helical" evidence="6">
    <location>
        <begin position="12"/>
        <end position="30"/>
    </location>
</feature>
<dbReference type="EMBL" id="LJPM01000192">
    <property type="protein sequence ID" value="KPW22373.1"/>
    <property type="molecule type" value="Genomic_DNA"/>
</dbReference>
<comment type="caution">
    <text evidence="8">The sequence shown here is derived from an EMBL/GenBank/DDBJ whole genome shotgun (WGS) entry which is preliminary data.</text>
</comment>
<evidence type="ECO:0000259" key="7">
    <source>
        <dbReference type="Pfam" id="PF13396"/>
    </source>
</evidence>
<evidence type="ECO:0000256" key="2">
    <source>
        <dbReference type="ARBA" id="ARBA00022475"/>
    </source>
</evidence>
<accession>A0A0L8IZ03</accession>
<dbReference type="Proteomes" id="UP000050297">
    <property type="component" value="Unassembled WGS sequence"/>
</dbReference>